<protein>
    <submittedName>
        <fullName evidence="2">Uncharacterized protein</fullName>
    </submittedName>
</protein>
<reference evidence="2 3" key="1">
    <citation type="submission" date="2024-02" db="EMBL/GenBank/DDBJ databases">
        <title>Bacterial strain from lacustrine sediment.</title>
        <authorList>
            <person name="Petit C."/>
            <person name="Fadhlaoui K."/>
        </authorList>
    </citation>
    <scope>NUCLEOTIDE SEQUENCE [LARGE SCALE GENOMIC DNA]</scope>
    <source>
        <strain evidence="2 3">IPX-CK</strain>
    </source>
</reference>
<dbReference type="Proteomes" id="UP001451571">
    <property type="component" value="Chromosome"/>
</dbReference>
<keyword evidence="1" id="KW-1133">Transmembrane helix</keyword>
<evidence type="ECO:0000256" key="1">
    <source>
        <dbReference type="SAM" id="Phobius"/>
    </source>
</evidence>
<keyword evidence="1" id="KW-0472">Membrane</keyword>
<organism evidence="2 3">
    <name type="scientific">Kineothrix sedimenti</name>
    <dbReference type="NCBI Taxonomy" id="3123317"/>
    <lineage>
        <taxon>Bacteria</taxon>
        <taxon>Bacillati</taxon>
        <taxon>Bacillota</taxon>
        <taxon>Clostridia</taxon>
        <taxon>Lachnospirales</taxon>
        <taxon>Lachnospiraceae</taxon>
        <taxon>Kineothrix</taxon>
    </lineage>
</organism>
<keyword evidence="3" id="KW-1185">Reference proteome</keyword>
<accession>A0ABZ3F1U0</accession>
<keyword evidence="1" id="KW-0812">Transmembrane</keyword>
<gene>
    <name evidence="2" type="ORF">V6984_09095</name>
</gene>
<feature type="transmembrane region" description="Helical" evidence="1">
    <location>
        <begin position="41"/>
        <end position="65"/>
    </location>
</feature>
<proteinExistence type="predicted"/>
<name>A0ABZ3F1U0_9FIRM</name>
<sequence length="299" mass="35663">MIKKGEYMKSKVLTLRIAIIISVLSLLASIIIYFSNCESNILSFVFTITSGIFSGTIVSVFIYIAEYSTERRSSLENYYIISNSFLNNFLKIKYLEERDEYYILADYEKYIVFKDCKYLGDISDKYINAVKFYKLENVLEDKAASELDQKLIDLKNKVEIVIDKYLEFDIVKYGDNEFAYGLIYFFFRQKRKRELYKKIHSPQKDMLRKIKDTNFHFREYKNAKNGNLHVMLDYIFKLQSNIFSVESNEQNNYDIISNTFCEEIYEELEKFRAKIYGQEPIEREKFIVEAIYRNESALE</sequence>
<evidence type="ECO:0000313" key="3">
    <source>
        <dbReference type="Proteomes" id="UP001451571"/>
    </source>
</evidence>
<dbReference type="RefSeq" id="WP_342759468.1">
    <property type="nucleotide sequence ID" value="NZ_CP146256.1"/>
</dbReference>
<dbReference type="EMBL" id="CP146256">
    <property type="protein sequence ID" value="XAH75892.1"/>
    <property type="molecule type" value="Genomic_DNA"/>
</dbReference>
<feature type="transmembrane region" description="Helical" evidence="1">
    <location>
        <begin position="12"/>
        <end position="35"/>
    </location>
</feature>
<evidence type="ECO:0000313" key="2">
    <source>
        <dbReference type="EMBL" id="XAH75892.1"/>
    </source>
</evidence>